<dbReference type="EMBL" id="SMSI01000003">
    <property type="protein sequence ID" value="TDH35100.1"/>
    <property type="molecule type" value="Genomic_DNA"/>
</dbReference>
<dbReference type="PANTHER" id="PTHR30055">
    <property type="entry name" value="HTH-TYPE TRANSCRIPTIONAL REGULATOR RUTR"/>
    <property type="match status" value="1"/>
</dbReference>
<dbReference type="GO" id="GO:0003700">
    <property type="term" value="F:DNA-binding transcription factor activity"/>
    <property type="evidence" value="ECO:0007669"/>
    <property type="project" value="TreeGrafter"/>
</dbReference>
<dbReference type="InterPro" id="IPR050109">
    <property type="entry name" value="HTH-type_TetR-like_transc_reg"/>
</dbReference>
<dbReference type="Proteomes" id="UP000295131">
    <property type="component" value="Unassembled WGS sequence"/>
</dbReference>
<name>A0A4R5PJV7_9HYPH</name>
<dbReference type="PROSITE" id="PS50977">
    <property type="entry name" value="HTH_TETR_2"/>
    <property type="match status" value="1"/>
</dbReference>
<sequence>MNRKHPCCAEGSVRKGRPVQMEAGERRDLILDAVETFMVECGLARTSMDAVAKRAGMSKRTVYEVFDSRETLFSECLVRRSQLMLEPLTPAQKALSLAERLDGLFTFNLSRTSARQSVEMLRSVISSAREYPSLGRQIHLVCMGRLYDMVENELVVEIRRGALALKVPDARIHAVLLTDMALESPLRLLLDPDATLEDTQDKAARRKLAISIFLKGVGARPHE</sequence>
<evidence type="ECO:0000256" key="4">
    <source>
        <dbReference type="PROSITE-ProRule" id="PRU00335"/>
    </source>
</evidence>
<organism evidence="6 7">
    <name type="scientific">Pseudohoeflea suaedae</name>
    <dbReference type="NCBI Taxonomy" id="877384"/>
    <lineage>
        <taxon>Bacteria</taxon>
        <taxon>Pseudomonadati</taxon>
        <taxon>Pseudomonadota</taxon>
        <taxon>Alphaproteobacteria</taxon>
        <taxon>Hyphomicrobiales</taxon>
        <taxon>Rhizobiaceae</taxon>
        <taxon>Pseudohoeflea</taxon>
    </lineage>
</organism>
<gene>
    <name evidence="6" type="ORF">E2A64_15425</name>
</gene>
<evidence type="ECO:0000256" key="1">
    <source>
        <dbReference type="ARBA" id="ARBA00023015"/>
    </source>
</evidence>
<feature type="DNA-binding region" description="H-T-H motif" evidence="4">
    <location>
        <begin position="47"/>
        <end position="66"/>
    </location>
</feature>
<proteinExistence type="predicted"/>
<evidence type="ECO:0000313" key="6">
    <source>
        <dbReference type="EMBL" id="TDH35100.1"/>
    </source>
</evidence>
<keyword evidence="1" id="KW-0805">Transcription regulation</keyword>
<dbReference type="AlphaFoldDB" id="A0A4R5PJV7"/>
<keyword evidence="2 4" id="KW-0238">DNA-binding</keyword>
<feature type="domain" description="HTH tetR-type" evidence="5">
    <location>
        <begin position="24"/>
        <end position="84"/>
    </location>
</feature>
<dbReference type="OrthoDB" id="9816431at2"/>
<dbReference type="Pfam" id="PF00440">
    <property type="entry name" value="TetR_N"/>
    <property type="match status" value="1"/>
</dbReference>
<evidence type="ECO:0000256" key="3">
    <source>
        <dbReference type="ARBA" id="ARBA00023163"/>
    </source>
</evidence>
<dbReference type="InterPro" id="IPR001647">
    <property type="entry name" value="HTH_TetR"/>
</dbReference>
<dbReference type="Gene3D" id="1.10.357.10">
    <property type="entry name" value="Tetracycline Repressor, domain 2"/>
    <property type="match status" value="1"/>
</dbReference>
<dbReference type="InterPro" id="IPR009057">
    <property type="entry name" value="Homeodomain-like_sf"/>
</dbReference>
<dbReference type="GO" id="GO:0000976">
    <property type="term" value="F:transcription cis-regulatory region binding"/>
    <property type="evidence" value="ECO:0007669"/>
    <property type="project" value="TreeGrafter"/>
</dbReference>
<keyword evidence="7" id="KW-1185">Reference proteome</keyword>
<protein>
    <submittedName>
        <fullName evidence="6">TetR/AcrR family transcriptional regulator</fullName>
    </submittedName>
</protein>
<evidence type="ECO:0000256" key="2">
    <source>
        <dbReference type="ARBA" id="ARBA00023125"/>
    </source>
</evidence>
<dbReference type="PANTHER" id="PTHR30055:SF234">
    <property type="entry name" value="HTH-TYPE TRANSCRIPTIONAL REGULATOR BETI"/>
    <property type="match status" value="1"/>
</dbReference>
<reference evidence="6 7" key="1">
    <citation type="journal article" date="2013" name="Int. J. Syst. Evol. Microbiol.">
        <title>Hoeflea suaedae sp. nov., an endophytic bacterium isolated from the root of the halophyte Suaeda maritima.</title>
        <authorList>
            <person name="Chung E.J."/>
            <person name="Park J.A."/>
            <person name="Pramanik P."/>
            <person name="Bibi F."/>
            <person name="Jeon C.O."/>
            <person name="Chung Y.R."/>
        </authorList>
    </citation>
    <scope>NUCLEOTIDE SEQUENCE [LARGE SCALE GENOMIC DNA]</scope>
    <source>
        <strain evidence="6 7">YC6898</strain>
    </source>
</reference>
<accession>A0A4R5PJV7</accession>
<comment type="caution">
    <text evidence="6">The sequence shown here is derived from an EMBL/GenBank/DDBJ whole genome shotgun (WGS) entry which is preliminary data.</text>
</comment>
<evidence type="ECO:0000259" key="5">
    <source>
        <dbReference type="PROSITE" id="PS50977"/>
    </source>
</evidence>
<dbReference type="PRINTS" id="PR00455">
    <property type="entry name" value="HTHTETR"/>
</dbReference>
<dbReference type="SUPFAM" id="SSF46689">
    <property type="entry name" value="Homeodomain-like"/>
    <property type="match status" value="1"/>
</dbReference>
<dbReference type="RefSeq" id="WP_133285385.1">
    <property type="nucleotide sequence ID" value="NZ_SMSI01000003.1"/>
</dbReference>
<keyword evidence="3" id="KW-0804">Transcription</keyword>
<evidence type="ECO:0000313" key="7">
    <source>
        <dbReference type="Proteomes" id="UP000295131"/>
    </source>
</evidence>